<dbReference type="EMBL" id="BMAT01007505">
    <property type="protein sequence ID" value="GFR65821.1"/>
    <property type="molecule type" value="Genomic_DNA"/>
</dbReference>
<dbReference type="SUPFAM" id="SSF50998">
    <property type="entry name" value="Quinoprotein alcohol dehydrogenase-like"/>
    <property type="match status" value="1"/>
</dbReference>
<feature type="signal peptide" evidence="1">
    <location>
        <begin position="1"/>
        <end position="24"/>
    </location>
</feature>
<gene>
    <name evidence="3" type="ORF">ElyMa_003669500</name>
</gene>
<dbReference type="InterPro" id="IPR052091">
    <property type="entry name" value="Beta-ala_Activ/Resist"/>
</dbReference>
<dbReference type="SMART" id="SM00564">
    <property type="entry name" value="PQQ"/>
    <property type="match status" value="6"/>
</dbReference>
<reference evidence="3 4" key="1">
    <citation type="journal article" date="2021" name="Elife">
        <title>Chloroplast acquisition without the gene transfer in kleptoplastic sea slugs, Plakobranchus ocellatus.</title>
        <authorList>
            <person name="Maeda T."/>
            <person name="Takahashi S."/>
            <person name="Yoshida T."/>
            <person name="Shimamura S."/>
            <person name="Takaki Y."/>
            <person name="Nagai Y."/>
            <person name="Toyoda A."/>
            <person name="Suzuki Y."/>
            <person name="Arimoto A."/>
            <person name="Ishii H."/>
            <person name="Satoh N."/>
            <person name="Nishiyama T."/>
            <person name="Hasebe M."/>
            <person name="Maruyama T."/>
            <person name="Minagawa J."/>
            <person name="Obokata J."/>
            <person name="Shigenobu S."/>
        </authorList>
    </citation>
    <scope>NUCLEOTIDE SEQUENCE [LARGE SCALE GENOMIC DNA]</scope>
</reference>
<dbReference type="Proteomes" id="UP000762676">
    <property type="component" value="Unassembled WGS sequence"/>
</dbReference>
<dbReference type="Pfam" id="PF13570">
    <property type="entry name" value="Beta-prop_ACSF4"/>
    <property type="match status" value="1"/>
</dbReference>
<protein>
    <submittedName>
        <fullName evidence="3">Outer membrane protein assembly factor BamB</fullName>
    </submittedName>
</protein>
<dbReference type="InterPro" id="IPR015943">
    <property type="entry name" value="WD40/YVTN_repeat-like_dom_sf"/>
</dbReference>
<dbReference type="PANTHER" id="PTHR44394">
    <property type="entry name" value="BETA-ALANINE-ACTIVATING ENZYME"/>
    <property type="match status" value="1"/>
</dbReference>
<keyword evidence="1" id="KW-0732">Signal</keyword>
<dbReference type="Gene3D" id="2.40.10.480">
    <property type="match status" value="1"/>
</dbReference>
<dbReference type="GO" id="GO:0043041">
    <property type="term" value="P:amino acid activation for nonribosomal peptide biosynthetic process"/>
    <property type="evidence" value="ECO:0007669"/>
    <property type="project" value="TreeGrafter"/>
</dbReference>
<organism evidence="3 4">
    <name type="scientific">Elysia marginata</name>
    <dbReference type="NCBI Taxonomy" id="1093978"/>
    <lineage>
        <taxon>Eukaryota</taxon>
        <taxon>Metazoa</taxon>
        <taxon>Spiralia</taxon>
        <taxon>Lophotrochozoa</taxon>
        <taxon>Mollusca</taxon>
        <taxon>Gastropoda</taxon>
        <taxon>Heterobranchia</taxon>
        <taxon>Euthyneura</taxon>
        <taxon>Panpulmonata</taxon>
        <taxon>Sacoglossa</taxon>
        <taxon>Placobranchoidea</taxon>
        <taxon>Plakobranchidae</taxon>
        <taxon>Elysia</taxon>
    </lineage>
</organism>
<evidence type="ECO:0000313" key="3">
    <source>
        <dbReference type="EMBL" id="GFR65821.1"/>
    </source>
</evidence>
<dbReference type="InterPro" id="IPR018391">
    <property type="entry name" value="PQQ_b-propeller_rpt"/>
</dbReference>
<feature type="domain" description="Pyrrolo-quinoline quinone repeat" evidence="2">
    <location>
        <begin position="7"/>
        <end position="300"/>
    </location>
</feature>
<comment type="caution">
    <text evidence="3">The sequence shown here is derived from an EMBL/GenBank/DDBJ whole genome shotgun (WGS) entry which is preliminary data.</text>
</comment>
<proteinExistence type="predicted"/>
<sequence>MIKRSALLAAVSFSSLGFANLASAAAGDTLWTEYLGGNLGSTVAVASSGHLYVGAGDYRLYALDPANTDKVAWRFLSEDFIGSSPAIGVDGTVYVGSNDGRLYALDPSATSAESRVVWSYDVGNSVYSSPAIGSDGTVYVGADDGTVYALDGQTGGWKWQFSTLDKVGASPSIAQDGTLYIGSADGSLYALDTATGGTEKWRFMTGGGVGSVAIDANGTVYAPSHDGTLYALDSNGVEIWSYQAGGRIAASPVILANGHIVVVEFDSGAVTVLDPAAADEASRVVMTYALNEKVFSTPVVGADGSVVFATMGGRVLALDPANAQTALKWEWQGDSGFVASPKITPEGTLHITSLEGMYYALDSETGGMANTPWPVFGKTLENTRR</sequence>
<name>A0AAV4EYI9_9GAST</name>
<evidence type="ECO:0000259" key="2">
    <source>
        <dbReference type="Pfam" id="PF13570"/>
    </source>
</evidence>
<dbReference type="InterPro" id="IPR011047">
    <property type="entry name" value="Quinoprotein_ADH-like_sf"/>
</dbReference>
<keyword evidence="4" id="KW-1185">Reference proteome</keyword>
<feature type="chain" id="PRO_5043382943" evidence="1">
    <location>
        <begin position="25"/>
        <end position="385"/>
    </location>
</feature>
<evidence type="ECO:0000313" key="4">
    <source>
        <dbReference type="Proteomes" id="UP000762676"/>
    </source>
</evidence>
<dbReference type="Gene3D" id="2.130.10.10">
    <property type="entry name" value="YVTN repeat-like/Quinoprotein amine dehydrogenase"/>
    <property type="match status" value="3"/>
</dbReference>
<dbReference type="AlphaFoldDB" id="A0AAV4EYI9"/>
<evidence type="ECO:0000256" key="1">
    <source>
        <dbReference type="SAM" id="SignalP"/>
    </source>
</evidence>
<accession>A0AAV4EYI9</accession>
<dbReference type="InterPro" id="IPR002372">
    <property type="entry name" value="PQQ_rpt_dom"/>
</dbReference>
<dbReference type="PANTHER" id="PTHR44394:SF1">
    <property type="entry name" value="BETA-ALANINE-ACTIVATING ENZYME"/>
    <property type="match status" value="1"/>
</dbReference>